<dbReference type="PANTHER" id="PTHR47197">
    <property type="entry name" value="PROTEIN NIRF"/>
    <property type="match status" value="1"/>
</dbReference>
<feature type="chain" id="PRO_5018083499" evidence="1">
    <location>
        <begin position="33"/>
        <end position="378"/>
    </location>
</feature>
<dbReference type="RefSeq" id="WP_124927792.1">
    <property type="nucleotide sequence ID" value="NZ_BMOH01000003.1"/>
</dbReference>
<dbReference type="NCBIfam" id="TIGR03907">
    <property type="entry name" value="QH_beta"/>
    <property type="match status" value="1"/>
</dbReference>
<protein>
    <submittedName>
        <fullName evidence="2">Quinohemoprotein amine dehydrogenase subunit beta</fullName>
    </submittedName>
</protein>
<dbReference type="PROSITE" id="PS51257">
    <property type="entry name" value="PROKAR_LIPOPROTEIN"/>
    <property type="match status" value="1"/>
</dbReference>
<reference evidence="2 3" key="1">
    <citation type="submission" date="2018-11" db="EMBL/GenBank/DDBJ databases">
        <title>The draft genome sequence of Amphritea balenae JAMM 1525T.</title>
        <authorList>
            <person name="Fang Z."/>
            <person name="Zhang Y."/>
            <person name="Han X."/>
        </authorList>
    </citation>
    <scope>NUCLEOTIDE SEQUENCE [LARGE SCALE GENOMIC DNA]</scope>
    <source>
        <strain evidence="2 3">JAMM 1525</strain>
    </source>
</reference>
<name>A0A3P1SIG6_9GAMM</name>
<feature type="signal peptide" evidence="1">
    <location>
        <begin position="1"/>
        <end position="32"/>
    </location>
</feature>
<evidence type="ECO:0000313" key="2">
    <source>
        <dbReference type="EMBL" id="RRC97081.1"/>
    </source>
</evidence>
<dbReference type="SUPFAM" id="SSF50969">
    <property type="entry name" value="YVTN repeat-like/Quinoprotein amine dehydrogenase"/>
    <property type="match status" value="1"/>
</dbReference>
<dbReference type="PANTHER" id="PTHR47197:SF3">
    <property type="entry name" value="DIHYDRO-HEME D1 DEHYDROGENASE"/>
    <property type="match status" value="1"/>
</dbReference>
<dbReference type="InterPro" id="IPR051200">
    <property type="entry name" value="Host-pathogen_enzymatic-act"/>
</dbReference>
<dbReference type="InterPro" id="IPR011044">
    <property type="entry name" value="Quino_amine_DH_bsu"/>
</dbReference>
<dbReference type="AlphaFoldDB" id="A0A3P1SIG6"/>
<dbReference type="InterPro" id="IPR023879">
    <property type="entry name" value="QH-AmDH_bsu"/>
</dbReference>
<proteinExistence type="predicted"/>
<gene>
    <name evidence="2" type="primary">peaD</name>
    <name evidence="2" type="ORF">EHS89_19195</name>
</gene>
<dbReference type="Proteomes" id="UP000267535">
    <property type="component" value="Unassembled WGS sequence"/>
</dbReference>
<accession>A0A3P1SIG6</accession>
<evidence type="ECO:0000256" key="1">
    <source>
        <dbReference type="SAM" id="SignalP"/>
    </source>
</evidence>
<comment type="caution">
    <text evidence="2">The sequence shown here is derived from an EMBL/GenBank/DDBJ whole genome shotgun (WGS) entry which is preliminary data.</text>
</comment>
<keyword evidence="1" id="KW-0732">Signal</keyword>
<keyword evidence="3" id="KW-1185">Reference proteome</keyword>
<sequence>MKFSKMFKAAALLGAAGSVALLSGCAMNQSSALNGMKAGGHEYLLTVTRPNQLHVIDTETKQVLRSCDVPGTFGTGAVQPSPDGRTAYVLTNGAEDVYGFDITNCEITFSAKQSQNGEKVKTFISLAISGDGKELYTVQNPTRKLNDRYEVLAPRLAVFNTEDGMDAKSVRTFPVDRRITKIMTMENGEVILGGADIKAINPENGETRVLSALQSWARGADWIPPDAFAMFTQGEHVGEYIMPYFTIKWNGAPGDMEQAEFWWGMSRIDIATGEVDERETVPFEFIVFNWITDPADSNILYGAFNQLSKHDLSQNKTVAITDLDHTFYSINMDRDRTIYIGGTSSDISIHNPDTLEKIGSIQLSGDMSTSDLRIARLL</sequence>
<organism evidence="2 3">
    <name type="scientific">Amphritea balenae</name>
    <dbReference type="NCBI Taxonomy" id="452629"/>
    <lineage>
        <taxon>Bacteria</taxon>
        <taxon>Pseudomonadati</taxon>
        <taxon>Pseudomonadota</taxon>
        <taxon>Gammaproteobacteria</taxon>
        <taxon>Oceanospirillales</taxon>
        <taxon>Oceanospirillaceae</taxon>
        <taxon>Amphritea</taxon>
    </lineage>
</organism>
<dbReference type="InterPro" id="IPR015943">
    <property type="entry name" value="WD40/YVTN_repeat-like_dom_sf"/>
</dbReference>
<dbReference type="Gene3D" id="2.130.10.10">
    <property type="entry name" value="YVTN repeat-like/Quinoprotein amine dehydrogenase"/>
    <property type="match status" value="1"/>
</dbReference>
<dbReference type="OrthoDB" id="5345984at2"/>
<dbReference type="EMBL" id="RQXV01000014">
    <property type="protein sequence ID" value="RRC97081.1"/>
    <property type="molecule type" value="Genomic_DNA"/>
</dbReference>
<evidence type="ECO:0000313" key="3">
    <source>
        <dbReference type="Proteomes" id="UP000267535"/>
    </source>
</evidence>